<accession>A0A1I6RP69</accession>
<dbReference type="SUPFAM" id="SSF89550">
    <property type="entry name" value="PHP domain-like"/>
    <property type="match status" value="1"/>
</dbReference>
<dbReference type="Gene3D" id="1.10.150.650">
    <property type="match status" value="1"/>
</dbReference>
<dbReference type="CDD" id="cd07438">
    <property type="entry name" value="PHP_HisPPase_AMP"/>
    <property type="match status" value="1"/>
</dbReference>
<keyword evidence="3" id="KW-1185">Reference proteome</keyword>
<dbReference type="InterPro" id="IPR016195">
    <property type="entry name" value="Pol/histidinol_Pase-like"/>
</dbReference>
<evidence type="ECO:0000313" key="3">
    <source>
        <dbReference type="Proteomes" id="UP000198660"/>
    </source>
</evidence>
<dbReference type="InterPro" id="IPR003141">
    <property type="entry name" value="Pol/His_phosphatase_N"/>
</dbReference>
<dbReference type="GO" id="GO:0035312">
    <property type="term" value="F:5'-3' DNA exonuclease activity"/>
    <property type="evidence" value="ECO:0007669"/>
    <property type="project" value="TreeGrafter"/>
</dbReference>
<dbReference type="EMBL" id="FPAA01000005">
    <property type="protein sequence ID" value="SFS66436.1"/>
    <property type="molecule type" value="Genomic_DNA"/>
</dbReference>
<dbReference type="Gene3D" id="3.20.20.140">
    <property type="entry name" value="Metal-dependent hydrolases"/>
    <property type="match status" value="1"/>
</dbReference>
<protein>
    <recommendedName>
        <fullName evidence="1">Polymerase/histidinol phosphatase N-terminal domain-containing protein</fullName>
    </recommendedName>
</protein>
<evidence type="ECO:0000259" key="1">
    <source>
        <dbReference type="SMART" id="SM00481"/>
    </source>
</evidence>
<dbReference type="PANTHER" id="PTHR42924:SF3">
    <property type="entry name" value="POLYMERASE_HISTIDINOL PHOSPHATASE N-TERMINAL DOMAIN-CONTAINING PROTEIN"/>
    <property type="match status" value="1"/>
</dbReference>
<dbReference type="Proteomes" id="UP000198660">
    <property type="component" value="Unassembled WGS sequence"/>
</dbReference>
<name>A0A1I6RP69_9BACL</name>
<dbReference type="InterPro" id="IPR004013">
    <property type="entry name" value="PHP_dom"/>
</dbReference>
<sequence length="263" mass="28788">MQILNNLSPGTFDLHIHTTASDGTLPPAEIVALAKTTGLSTIAITDHDTLLGIKEASAAGVLHGITIIPGVELSTRYEGQAIDILGYNLDQCDDLEKTLLHFRNSRKNRAQAILDRLKEMDIHLTMSDILVFAEGGNIGRPHIGRALVHHGYVNDLRDAFDRYLADDRPAAVPKRTLHPKEAIQLIHQAGGQAVIAHPGLIRDDPLVHTLLQSHSFDGIEVWHRSHTSDDAGRYQALAKEFNLLVTGGSDFHAPPHQLGKMHP</sequence>
<reference evidence="3" key="1">
    <citation type="submission" date="2016-10" db="EMBL/GenBank/DDBJ databases">
        <authorList>
            <person name="Varghese N."/>
            <person name="Submissions S."/>
        </authorList>
    </citation>
    <scope>NUCLEOTIDE SEQUENCE [LARGE SCALE GENOMIC DNA]</scope>
    <source>
        <strain evidence="3">DSM 45789</strain>
    </source>
</reference>
<evidence type="ECO:0000313" key="2">
    <source>
        <dbReference type="EMBL" id="SFS66436.1"/>
    </source>
</evidence>
<dbReference type="SMART" id="SM00481">
    <property type="entry name" value="POLIIIAc"/>
    <property type="match status" value="1"/>
</dbReference>
<dbReference type="PANTHER" id="PTHR42924">
    <property type="entry name" value="EXONUCLEASE"/>
    <property type="match status" value="1"/>
</dbReference>
<proteinExistence type="predicted"/>
<dbReference type="Pfam" id="PF02811">
    <property type="entry name" value="PHP"/>
    <property type="match status" value="1"/>
</dbReference>
<dbReference type="RefSeq" id="WP_091836585.1">
    <property type="nucleotide sequence ID" value="NZ_FPAA01000005.1"/>
</dbReference>
<organism evidence="2 3">
    <name type="scientific">Marininema halotolerans</name>
    <dbReference type="NCBI Taxonomy" id="1155944"/>
    <lineage>
        <taxon>Bacteria</taxon>
        <taxon>Bacillati</taxon>
        <taxon>Bacillota</taxon>
        <taxon>Bacilli</taxon>
        <taxon>Bacillales</taxon>
        <taxon>Thermoactinomycetaceae</taxon>
        <taxon>Marininema</taxon>
    </lineage>
</organism>
<dbReference type="AlphaFoldDB" id="A0A1I6RP69"/>
<dbReference type="OrthoDB" id="9804333at2"/>
<dbReference type="InterPro" id="IPR052018">
    <property type="entry name" value="PHP_domain"/>
</dbReference>
<dbReference type="GO" id="GO:0004534">
    <property type="term" value="F:5'-3' RNA exonuclease activity"/>
    <property type="evidence" value="ECO:0007669"/>
    <property type="project" value="TreeGrafter"/>
</dbReference>
<gene>
    <name evidence="2" type="ORF">SAMN05444972_105251</name>
</gene>
<feature type="domain" description="Polymerase/histidinol phosphatase N-terminal" evidence="1">
    <location>
        <begin position="12"/>
        <end position="77"/>
    </location>
</feature>